<dbReference type="GO" id="GO:0071944">
    <property type="term" value="C:cell periphery"/>
    <property type="evidence" value="ECO:0007669"/>
    <property type="project" value="UniProtKB-ARBA"/>
</dbReference>
<dbReference type="PANTHER" id="PTHR15549">
    <property type="entry name" value="PAIRED IMMUNOGLOBULIN-LIKE TYPE 2 RECEPTOR"/>
    <property type="match status" value="1"/>
</dbReference>
<dbReference type="AlphaFoldDB" id="M3BXJ9"/>
<evidence type="ECO:0000256" key="1">
    <source>
        <dbReference type="ARBA" id="ARBA00004167"/>
    </source>
</evidence>
<evidence type="ECO:0000256" key="6">
    <source>
        <dbReference type="SAM" id="Phobius"/>
    </source>
</evidence>
<feature type="region of interest" description="Disordered" evidence="5">
    <location>
        <begin position="393"/>
        <end position="501"/>
    </location>
</feature>
<evidence type="ECO:0000256" key="5">
    <source>
        <dbReference type="SAM" id="MobiDB-lite"/>
    </source>
</evidence>
<dbReference type="OrthoDB" id="3932126at2759"/>
<keyword evidence="2 6" id="KW-0812">Transmembrane</keyword>
<accession>M3BXJ9</accession>
<evidence type="ECO:0000256" key="2">
    <source>
        <dbReference type="ARBA" id="ARBA00022692"/>
    </source>
</evidence>
<feature type="region of interest" description="Disordered" evidence="5">
    <location>
        <begin position="114"/>
        <end position="149"/>
    </location>
</feature>
<dbReference type="eggNOG" id="ENOG502RKEQ">
    <property type="taxonomic scope" value="Eukaryota"/>
</dbReference>
<proteinExistence type="predicted"/>
<evidence type="ECO:0000313" key="7">
    <source>
        <dbReference type="EMBL" id="EMF12806.1"/>
    </source>
</evidence>
<feature type="transmembrane region" description="Helical" evidence="6">
    <location>
        <begin position="180"/>
        <end position="203"/>
    </location>
</feature>
<feature type="compositionally biased region" description="Polar residues" evidence="5">
    <location>
        <begin position="458"/>
        <end position="474"/>
    </location>
</feature>
<comment type="subcellular location">
    <subcellularLocation>
        <location evidence="1">Membrane</location>
        <topology evidence="1">Single-pass membrane protein</topology>
    </subcellularLocation>
</comment>
<dbReference type="STRING" id="692275.M3BXJ9"/>
<evidence type="ECO:0000256" key="3">
    <source>
        <dbReference type="ARBA" id="ARBA00022989"/>
    </source>
</evidence>
<dbReference type="InterPro" id="IPR051694">
    <property type="entry name" value="Immunoregulatory_rcpt-like"/>
</dbReference>
<evidence type="ECO:0000256" key="4">
    <source>
        <dbReference type="ARBA" id="ARBA00023136"/>
    </source>
</evidence>
<name>M3BXJ9_SPHMS</name>
<dbReference type="GeneID" id="27902645"/>
<organism evidence="7 8">
    <name type="scientific">Sphaerulina musiva (strain SO2202)</name>
    <name type="common">Poplar stem canker fungus</name>
    <name type="synonym">Septoria musiva</name>
    <dbReference type="NCBI Taxonomy" id="692275"/>
    <lineage>
        <taxon>Eukaryota</taxon>
        <taxon>Fungi</taxon>
        <taxon>Dikarya</taxon>
        <taxon>Ascomycota</taxon>
        <taxon>Pezizomycotina</taxon>
        <taxon>Dothideomycetes</taxon>
        <taxon>Dothideomycetidae</taxon>
        <taxon>Mycosphaerellales</taxon>
        <taxon>Mycosphaerellaceae</taxon>
        <taxon>Sphaerulina</taxon>
    </lineage>
</organism>
<dbReference type="Proteomes" id="UP000016931">
    <property type="component" value="Unassembled WGS sequence"/>
</dbReference>
<dbReference type="EMBL" id="KB456264">
    <property type="protein sequence ID" value="EMF12806.1"/>
    <property type="molecule type" value="Genomic_DNA"/>
</dbReference>
<feature type="compositionally biased region" description="Low complexity" evidence="5">
    <location>
        <begin position="134"/>
        <end position="144"/>
    </location>
</feature>
<reference evidence="7 8" key="1">
    <citation type="journal article" date="2012" name="PLoS Pathog.">
        <title>Diverse lifestyles and strategies of plant pathogenesis encoded in the genomes of eighteen Dothideomycetes fungi.</title>
        <authorList>
            <person name="Ohm R.A."/>
            <person name="Feau N."/>
            <person name="Henrissat B."/>
            <person name="Schoch C.L."/>
            <person name="Horwitz B.A."/>
            <person name="Barry K.W."/>
            <person name="Condon B.J."/>
            <person name="Copeland A.C."/>
            <person name="Dhillon B."/>
            <person name="Glaser F."/>
            <person name="Hesse C.N."/>
            <person name="Kosti I."/>
            <person name="LaButti K."/>
            <person name="Lindquist E.A."/>
            <person name="Lucas S."/>
            <person name="Salamov A.A."/>
            <person name="Bradshaw R.E."/>
            <person name="Ciuffetti L."/>
            <person name="Hamelin R.C."/>
            <person name="Kema G.H.J."/>
            <person name="Lawrence C."/>
            <person name="Scott J.A."/>
            <person name="Spatafora J.W."/>
            <person name="Turgeon B.G."/>
            <person name="de Wit P.J.G.M."/>
            <person name="Zhong S."/>
            <person name="Goodwin S.B."/>
            <person name="Grigoriev I.V."/>
        </authorList>
    </citation>
    <scope>NUCLEOTIDE SEQUENCE [LARGE SCALE GENOMIC DNA]</scope>
    <source>
        <strain evidence="7 8">SO2202</strain>
    </source>
</reference>
<dbReference type="OMA" id="RECIATY"/>
<dbReference type="PANTHER" id="PTHR15549:SF33">
    <property type="entry name" value="MEMBRANE PROTEIN WSC4, PUTATIVE (AFU_ORTHOLOGUE AFUA_5G09020)-RELATED"/>
    <property type="match status" value="1"/>
</dbReference>
<keyword evidence="4 6" id="KW-0472">Membrane</keyword>
<sequence>MQRRQHPALDEDNDDDNDQEFWEQIWSEQTVPNDSMGERVLATTTAATDSDANIVWSTAYVTVYVPTSTRYISVANTSSSLSPSTSSSEVALSTPSQTARFSSTPIVLSPGIYSGPAKSTSKSPRVVPGSLATSSSDSGPSKSSATLSLPTDNALLNATSSSNATMGSIAESMPSGQKRAIVGGLSGTIAGLILIGLLIFLVLRRRRKQQEARDFDEDSVSEKGAYSSDVVQKWGGIATATPIGRGSPRDSQHRPSSATQIAVDEEHRIIRMSTRHWPRPYAMGEGEGYRESVPTGQLRVVNPDVMRPATPRRPSTETVASYLRRQQSALAAFSFGLPKSARHSRIEQLTRAGQTPSTTIALVDPSLSRECVVGTPSFKSFVSLGSLPTIRQHPPEDPFLTPLPECDCDALPPLPPPSARGTQRRPSATPLQQNPANSTSRTLSQRGYNLLLQPFRPKSSNVPTAQQKQKQTYISSPTDSCPPSSCSSSPSYIRMSGRSDPFDLDHPSVRGSHITITMTGAGGGGGGGGISLYEGT</sequence>
<dbReference type="RefSeq" id="XP_016760927.1">
    <property type="nucleotide sequence ID" value="XM_016905508.1"/>
</dbReference>
<evidence type="ECO:0000313" key="8">
    <source>
        <dbReference type="Proteomes" id="UP000016931"/>
    </source>
</evidence>
<feature type="region of interest" description="Disordered" evidence="5">
    <location>
        <begin position="239"/>
        <end position="264"/>
    </location>
</feature>
<feature type="compositionally biased region" description="Low complexity" evidence="5">
    <location>
        <begin position="402"/>
        <end position="411"/>
    </location>
</feature>
<protein>
    <recommendedName>
        <fullName evidence="9">Mid2 domain-containing protein</fullName>
    </recommendedName>
</protein>
<dbReference type="HOGENOM" id="CLU_038702_0_0_1"/>
<evidence type="ECO:0008006" key="9">
    <source>
        <dbReference type="Google" id="ProtNLM"/>
    </source>
</evidence>
<dbReference type="GO" id="GO:0016020">
    <property type="term" value="C:membrane"/>
    <property type="evidence" value="ECO:0007669"/>
    <property type="project" value="UniProtKB-SubCell"/>
</dbReference>
<feature type="compositionally biased region" description="Polar residues" evidence="5">
    <location>
        <begin position="420"/>
        <end position="447"/>
    </location>
</feature>
<keyword evidence="8" id="KW-1185">Reference proteome</keyword>
<gene>
    <name evidence="7" type="ORF">SEPMUDRAFT_149360</name>
</gene>
<keyword evidence="3 6" id="KW-1133">Transmembrane helix</keyword>
<feature type="region of interest" description="Disordered" evidence="5">
    <location>
        <begin position="77"/>
        <end position="96"/>
    </location>
</feature>
<feature type="compositionally biased region" description="Low complexity" evidence="5">
    <location>
        <begin position="475"/>
        <end position="491"/>
    </location>
</feature>